<dbReference type="Pfam" id="PF10988">
    <property type="entry name" value="DUF2807"/>
    <property type="match status" value="2"/>
</dbReference>
<feature type="chain" id="PRO_5011713179" description="Putative auto-transporter adhesin head GIN domain-containing protein" evidence="1">
    <location>
        <begin position="25"/>
        <end position="333"/>
    </location>
</feature>
<dbReference type="Proteomes" id="UP000199759">
    <property type="component" value="Unassembled WGS sequence"/>
</dbReference>
<evidence type="ECO:0000313" key="3">
    <source>
        <dbReference type="EMBL" id="SDM57424.1"/>
    </source>
</evidence>
<name>A0A1G9UCI7_9PROT</name>
<feature type="domain" description="Putative auto-transporter adhesin head GIN" evidence="2">
    <location>
        <begin position="257"/>
        <end position="313"/>
    </location>
</feature>
<evidence type="ECO:0000259" key="2">
    <source>
        <dbReference type="Pfam" id="PF10988"/>
    </source>
</evidence>
<organism evidence="3 4">
    <name type="scientific">Maricaulis salignorans</name>
    <dbReference type="NCBI Taxonomy" id="144026"/>
    <lineage>
        <taxon>Bacteria</taxon>
        <taxon>Pseudomonadati</taxon>
        <taxon>Pseudomonadota</taxon>
        <taxon>Alphaproteobacteria</taxon>
        <taxon>Maricaulales</taxon>
        <taxon>Maricaulaceae</taxon>
        <taxon>Maricaulis</taxon>
    </lineage>
</organism>
<dbReference type="InterPro" id="IPR021255">
    <property type="entry name" value="DUF2807"/>
</dbReference>
<proteinExistence type="predicted"/>
<keyword evidence="1" id="KW-0732">Signal</keyword>
<evidence type="ECO:0000256" key="1">
    <source>
        <dbReference type="SAM" id="SignalP"/>
    </source>
</evidence>
<dbReference type="RefSeq" id="WP_091770821.1">
    <property type="nucleotide sequence ID" value="NZ_FNHG01000014.1"/>
</dbReference>
<gene>
    <name evidence="3" type="ORF">SAMN04488568_11475</name>
</gene>
<keyword evidence="4" id="KW-1185">Reference proteome</keyword>
<dbReference type="EMBL" id="FNHG01000014">
    <property type="protein sequence ID" value="SDM57424.1"/>
    <property type="molecule type" value="Genomic_DNA"/>
</dbReference>
<dbReference type="Gene3D" id="2.160.20.120">
    <property type="match status" value="1"/>
</dbReference>
<evidence type="ECO:0000313" key="4">
    <source>
        <dbReference type="Proteomes" id="UP000199759"/>
    </source>
</evidence>
<dbReference type="AlphaFoldDB" id="A0A1G9UCI7"/>
<reference evidence="3 4" key="1">
    <citation type="submission" date="2016-10" db="EMBL/GenBank/DDBJ databases">
        <authorList>
            <person name="de Groot N.N."/>
        </authorList>
    </citation>
    <scope>NUCLEOTIDE SEQUENCE [LARGE SCALE GENOMIC DNA]</scope>
    <source>
        <strain evidence="3 4">DSM 16077</strain>
    </source>
</reference>
<feature type="domain" description="Putative auto-transporter adhesin head GIN" evidence="2">
    <location>
        <begin position="162"/>
        <end position="251"/>
    </location>
</feature>
<dbReference type="STRING" id="144026.SAMN04488568_11475"/>
<protein>
    <recommendedName>
        <fullName evidence="2">Putative auto-transporter adhesin head GIN domain-containing protein</fullName>
    </recommendedName>
</protein>
<dbReference type="OrthoDB" id="7628325at2"/>
<accession>A0A1G9UCI7</accession>
<feature type="signal peptide" evidence="1">
    <location>
        <begin position="1"/>
        <end position="24"/>
    </location>
</feature>
<sequence length="333" mass="33601">MTRKSALIAGTAFALASLAVIANAATAQDQGQSYSADTVSIENFIGRVEIRTGSSDQVSVEISNAGGLVDNPSVDYSGSRVAIDGGQSIRNLNCSTRRGEIRIGRRWSGQHAITDYPLLTITAPASLALEMRESAFQGSAGDLGSLDLTMNSCGRFEAGDIAHDAEISINGSGDVTTRAIGGDADIGINGSGDVVLGTVAGTADIGINGSGDVQMADVGGDAEVGINGSGDVEFGRVAGLDVRISGSGDVEAASMNGAFSARIGGSGDIAVHDGRAEPFDVSINGSGDVSFGGTAVNVTVRESGGGDVDIGEIEGSVDWRRNGRSVLQVGGTR</sequence>